<keyword evidence="1" id="KW-0472">Membrane</keyword>
<evidence type="ECO:0008006" key="4">
    <source>
        <dbReference type="Google" id="ProtNLM"/>
    </source>
</evidence>
<comment type="caution">
    <text evidence="2">The sequence shown here is derived from an EMBL/GenBank/DDBJ whole genome shotgun (WGS) entry which is preliminary data.</text>
</comment>
<keyword evidence="3" id="KW-1185">Reference proteome</keyword>
<evidence type="ECO:0000313" key="2">
    <source>
        <dbReference type="EMBL" id="NEZ47330.1"/>
    </source>
</evidence>
<accession>A0A6M0RCB3</accession>
<feature type="transmembrane region" description="Helical" evidence="1">
    <location>
        <begin position="54"/>
        <end position="74"/>
    </location>
</feature>
<reference evidence="2 3" key="1">
    <citation type="submission" date="2019-04" db="EMBL/GenBank/DDBJ databases">
        <title>Genome sequencing of Clostridium botulinum Groups I-IV and Clostridium butyricum.</title>
        <authorList>
            <person name="Brunt J."/>
            <person name="Van Vliet A.H.M."/>
            <person name="Stringer S.C."/>
            <person name="Carter A.T."/>
            <person name="Peck M.W."/>
        </authorList>
    </citation>
    <scope>NUCLEOTIDE SEQUENCE [LARGE SCALE GENOMIC DNA]</scope>
    <source>
        <strain evidence="2 3">IFR 18/094</strain>
    </source>
</reference>
<feature type="transmembrane region" description="Helical" evidence="1">
    <location>
        <begin position="95"/>
        <end position="121"/>
    </location>
</feature>
<organism evidence="2 3">
    <name type="scientific">Clostridium niameyense</name>
    <dbReference type="NCBI Taxonomy" id="1622073"/>
    <lineage>
        <taxon>Bacteria</taxon>
        <taxon>Bacillati</taxon>
        <taxon>Bacillota</taxon>
        <taxon>Clostridia</taxon>
        <taxon>Eubacteriales</taxon>
        <taxon>Clostridiaceae</taxon>
        <taxon>Clostridium</taxon>
    </lineage>
</organism>
<proteinExistence type="predicted"/>
<feature type="transmembrane region" description="Helical" evidence="1">
    <location>
        <begin position="141"/>
        <end position="160"/>
    </location>
</feature>
<dbReference type="RefSeq" id="WP_163249400.1">
    <property type="nucleotide sequence ID" value="NZ_SXDP01000006.1"/>
</dbReference>
<dbReference type="Pfam" id="PF12730">
    <property type="entry name" value="ABC2_membrane_4"/>
    <property type="match status" value="1"/>
</dbReference>
<dbReference type="EMBL" id="SXDP01000006">
    <property type="protein sequence ID" value="NEZ47330.1"/>
    <property type="molecule type" value="Genomic_DNA"/>
</dbReference>
<dbReference type="Proteomes" id="UP000473885">
    <property type="component" value="Unassembled WGS sequence"/>
</dbReference>
<keyword evidence="1" id="KW-1133">Transmembrane helix</keyword>
<sequence length="243" mass="28158">MFNAIYCEFLKLKRSPICLLLIVGIVTAPLIMLFGQLYRKDIVEWELYMTNIEAMMFLVIGLIFFTLIASYIYAREFTEKVSCVTYSYPISKTKVFVAKLITLFTCIFIVYTLQFIVMLIIGCSIDHDPLDMNFVMLNIKIYIYSMLFQFAITPLAIFIVSISKNMIIPMIYSIIGTLITLVAAQNPDYGIYFPLCYPSIPLMSLKFNNMNLIISKYTIEISIVFFIITIFASILYYEKCDIY</sequence>
<gene>
    <name evidence="2" type="ORF">FDF74_08985</name>
</gene>
<name>A0A6M0RCB3_9CLOT</name>
<feature type="transmembrane region" description="Helical" evidence="1">
    <location>
        <begin position="167"/>
        <end position="183"/>
    </location>
</feature>
<dbReference type="AlphaFoldDB" id="A0A6M0RCB3"/>
<feature type="transmembrane region" description="Helical" evidence="1">
    <location>
        <begin position="17"/>
        <end position="34"/>
    </location>
</feature>
<evidence type="ECO:0000313" key="3">
    <source>
        <dbReference type="Proteomes" id="UP000473885"/>
    </source>
</evidence>
<protein>
    <recommendedName>
        <fullName evidence="4">ABC transporter permease</fullName>
    </recommendedName>
</protein>
<keyword evidence="1" id="KW-0812">Transmembrane</keyword>
<evidence type="ECO:0000256" key="1">
    <source>
        <dbReference type="SAM" id="Phobius"/>
    </source>
</evidence>
<feature type="transmembrane region" description="Helical" evidence="1">
    <location>
        <begin position="217"/>
        <end position="237"/>
    </location>
</feature>